<gene>
    <name evidence="3" type="ORF">C7384_102209</name>
</gene>
<dbReference type="Gene3D" id="3.40.50.300">
    <property type="entry name" value="P-loop containing nucleotide triphosphate hydrolases"/>
    <property type="match status" value="1"/>
</dbReference>
<dbReference type="GO" id="GO:0004386">
    <property type="term" value="F:helicase activity"/>
    <property type="evidence" value="ECO:0007669"/>
    <property type="project" value="UniProtKB-KW"/>
</dbReference>
<reference evidence="3 4" key="1">
    <citation type="submission" date="2018-04" db="EMBL/GenBank/DDBJ databases">
        <title>Genomic Encyclopedia of Type Strains, Phase IV (KMG-IV): sequencing the most valuable type-strain genomes for metagenomic binning, comparative biology and taxonomic classification.</title>
        <authorList>
            <person name="Goeker M."/>
        </authorList>
    </citation>
    <scope>NUCLEOTIDE SEQUENCE [LARGE SCALE GENOMIC DNA]</scope>
    <source>
        <strain evidence="3 4">DSM 28795</strain>
    </source>
</reference>
<protein>
    <submittedName>
        <fullName evidence="3">Replicative DNA helicase loader DnaI</fullName>
    </submittedName>
</protein>
<dbReference type="InterPro" id="IPR009928">
    <property type="entry name" value="DnaI_N"/>
</dbReference>
<dbReference type="SUPFAM" id="SSF52540">
    <property type="entry name" value="P-loop containing nucleoside triphosphate hydrolases"/>
    <property type="match status" value="1"/>
</dbReference>
<keyword evidence="4" id="KW-1185">Reference proteome</keyword>
<name>A0A2U1DCH8_9LACO</name>
<keyword evidence="3" id="KW-0067">ATP-binding</keyword>
<evidence type="ECO:0000259" key="2">
    <source>
        <dbReference type="Pfam" id="PF07319"/>
    </source>
</evidence>
<dbReference type="AlphaFoldDB" id="A0A2U1DCH8"/>
<evidence type="ECO:0000313" key="4">
    <source>
        <dbReference type="Proteomes" id="UP000245433"/>
    </source>
</evidence>
<sequence length="312" mass="34955">MKNLADVLTEFKQKHPLPGDTTVADIIQKIGQDQDLRDFWQAHQDEMKADAFEVKMMDLFEYIQQKEAKVQGLPSLYPGYQAQLAIQKGYPQVVYQPSEQMQKKLNQKAKLKTYQVPKAIAQADLAQIAEESAQDGDRTPALTATIQVLKELVAGEDHYVPGLYLAGDFGVGKTYLMGALANALAANQIGVLMLHFPSFINNLKATFNKPDQSLEDLMVQAKTVPVLILDDIGADTLTAWSRDDILGVILEYRMQNELTTCFTSNFDLASLEQYLAQTRDGQEPVKAARLMQRIKYLARPVTMAGRNRRLES</sequence>
<dbReference type="NCBIfam" id="NF006505">
    <property type="entry name" value="PRK08939.1"/>
    <property type="match status" value="1"/>
</dbReference>
<feature type="domain" description="Primosomal DnaI N-terminal" evidence="2">
    <location>
        <begin position="1"/>
        <end position="95"/>
    </location>
</feature>
<dbReference type="InterPro" id="IPR002611">
    <property type="entry name" value="IstB_ATP-bd"/>
</dbReference>
<keyword evidence="3" id="KW-0378">Hydrolase</keyword>
<dbReference type="Pfam" id="PF01695">
    <property type="entry name" value="IstB_IS21"/>
    <property type="match status" value="1"/>
</dbReference>
<dbReference type="PANTHER" id="PTHR30050:SF8">
    <property type="entry name" value="PRIMOSOMAL PROTEIN DNAI"/>
    <property type="match status" value="1"/>
</dbReference>
<feature type="domain" description="IstB-like ATP-binding" evidence="1">
    <location>
        <begin position="163"/>
        <end position="309"/>
    </location>
</feature>
<comment type="caution">
    <text evidence="3">The sequence shown here is derived from an EMBL/GenBank/DDBJ whole genome shotgun (WGS) entry which is preliminary data.</text>
</comment>
<dbReference type="PANTHER" id="PTHR30050">
    <property type="entry name" value="CHROMOSOMAL REPLICATION INITIATOR PROTEIN DNAA"/>
    <property type="match status" value="1"/>
</dbReference>
<dbReference type="InterPro" id="IPR027417">
    <property type="entry name" value="P-loop_NTPase"/>
</dbReference>
<evidence type="ECO:0000259" key="1">
    <source>
        <dbReference type="Pfam" id="PF01695"/>
    </source>
</evidence>
<organism evidence="3 4">
    <name type="scientific">Convivina intestini</name>
    <dbReference type="NCBI Taxonomy" id="1505726"/>
    <lineage>
        <taxon>Bacteria</taxon>
        <taxon>Bacillati</taxon>
        <taxon>Bacillota</taxon>
        <taxon>Bacilli</taxon>
        <taxon>Lactobacillales</taxon>
        <taxon>Lactobacillaceae</taxon>
        <taxon>Convivina</taxon>
    </lineage>
</organism>
<accession>A0A2U1DCH8</accession>
<dbReference type="GO" id="GO:0005524">
    <property type="term" value="F:ATP binding"/>
    <property type="evidence" value="ECO:0007669"/>
    <property type="project" value="InterPro"/>
</dbReference>
<dbReference type="Proteomes" id="UP000245433">
    <property type="component" value="Unassembled WGS sequence"/>
</dbReference>
<dbReference type="OrthoDB" id="61127at2"/>
<dbReference type="Pfam" id="PF07319">
    <property type="entry name" value="DnaI_N"/>
    <property type="match status" value="1"/>
</dbReference>
<dbReference type="EMBL" id="QEKT01000002">
    <property type="protein sequence ID" value="PVY85388.1"/>
    <property type="molecule type" value="Genomic_DNA"/>
</dbReference>
<dbReference type="RefSeq" id="WP_089938030.1">
    <property type="nucleotide sequence ID" value="NZ_CAKOEX010000002.1"/>
</dbReference>
<keyword evidence="3" id="KW-0547">Nucleotide-binding</keyword>
<keyword evidence="3" id="KW-0347">Helicase</keyword>
<proteinExistence type="predicted"/>
<dbReference type="GO" id="GO:0006260">
    <property type="term" value="P:DNA replication"/>
    <property type="evidence" value="ECO:0007669"/>
    <property type="project" value="TreeGrafter"/>
</dbReference>
<evidence type="ECO:0000313" key="3">
    <source>
        <dbReference type="EMBL" id="PVY85388.1"/>
    </source>
</evidence>